<reference evidence="3" key="1">
    <citation type="journal article" date="2019" name="Int. J. Syst. Evol. Microbiol.">
        <title>The Global Catalogue of Microorganisms (GCM) 10K type strain sequencing project: providing services to taxonomists for standard genome sequencing and annotation.</title>
        <authorList>
            <consortium name="The Broad Institute Genomics Platform"/>
            <consortium name="The Broad Institute Genome Sequencing Center for Infectious Disease"/>
            <person name="Wu L."/>
            <person name="Ma J."/>
        </authorList>
    </citation>
    <scope>NUCLEOTIDE SEQUENCE [LARGE SCALE GENOMIC DNA]</scope>
    <source>
        <strain evidence="3">JCM 30846</strain>
    </source>
</reference>
<organism evidence="2 3">
    <name type="scientific">Streptomyces tremellae</name>
    <dbReference type="NCBI Taxonomy" id="1124239"/>
    <lineage>
        <taxon>Bacteria</taxon>
        <taxon>Bacillati</taxon>
        <taxon>Actinomycetota</taxon>
        <taxon>Actinomycetes</taxon>
        <taxon>Kitasatosporales</taxon>
        <taxon>Streptomycetaceae</taxon>
        <taxon>Streptomyces</taxon>
    </lineage>
</organism>
<name>A0ABP7DZR5_9ACTN</name>
<comment type="caution">
    <text evidence="2">The sequence shown here is derived from an EMBL/GenBank/DDBJ whole genome shotgun (WGS) entry which is preliminary data.</text>
</comment>
<dbReference type="SUPFAM" id="SSF47413">
    <property type="entry name" value="lambda repressor-like DNA-binding domains"/>
    <property type="match status" value="1"/>
</dbReference>
<evidence type="ECO:0000313" key="2">
    <source>
        <dbReference type="EMBL" id="GAA3711381.1"/>
    </source>
</evidence>
<keyword evidence="3" id="KW-1185">Reference proteome</keyword>
<dbReference type="InterPro" id="IPR043917">
    <property type="entry name" value="DUF5753"/>
</dbReference>
<dbReference type="InterPro" id="IPR010982">
    <property type="entry name" value="Lambda_DNA-bd_dom_sf"/>
</dbReference>
<gene>
    <name evidence="2" type="ORF">GCM10023082_06490</name>
</gene>
<dbReference type="InterPro" id="IPR001387">
    <property type="entry name" value="Cro/C1-type_HTH"/>
</dbReference>
<dbReference type="SMART" id="SM00530">
    <property type="entry name" value="HTH_XRE"/>
    <property type="match status" value="1"/>
</dbReference>
<dbReference type="Proteomes" id="UP001499884">
    <property type="component" value="Unassembled WGS sequence"/>
</dbReference>
<dbReference type="PROSITE" id="PS50943">
    <property type="entry name" value="HTH_CROC1"/>
    <property type="match status" value="1"/>
</dbReference>
<dbReference type="Pfam" id="PF13560">
    <property type="entry name" value="HTH_31"/>
    <property type="match status" value="1"/>
</dbReference>
<proteinExistence type="predicted"/>
<evidence type="ECO:0000259" key="1">
    <source>
        <dbReference type="PROSITE" id="PS50943"/>
    </source>
</evidence>
<protein>
    <submittedName>
        <fullName evidence="2">Helix-turn-helix transcriptional regulator</fullName>
    </submittedName>
</protein>
<dbReference type="CDD" id="cd00093">
    <property type="entry name" value="HTH_XRE"/>
    <property type="match status" value="1"/>
</dbReference>
<evidence type="ECO:0000313" key="3">
    <source>
        <dbReference type="Proteomes" id="UP001499884"/>
    </source>
</evidence>
<dbReference type="Pfam" id="PF19054">
    <property type="entry name" value="DUF5753"/>
    <property type="match status" value="1"/>
</dbReference>
<dbReference type="EMBL" id="BAABEP010000002">
    <property type="protein sequence ID" value="GAA3711381.1"/>
    <property type="molecule type" value="Genomic_DNA"/>
</dbReference>
<accession>A0ABP7DZR5</accession>
<feature type="domain" description="HTH cro/C1-type" evidence="1">
    <location>
        <begin position="9"/>
        <end position="71"/>
    </location>
</feature>
<sequence>MLREVGELFRQLRERRDLTQGEVAELLARHDPPFSLDSSAVSRLERGRRKRVAPELAAALLNCLDAESAERREVMALLQAETTPNSPRPALWRRNADLLGPMRFEGFLALELRARGEDNYEPKVVPGILQTRPYAEYVITKMRDGLRPADVKGLVDIRMDRQSRIADGALREFRALLDEEGLRKTVKDEEILKGQLERLLVESEKPRNSIRVLPESVDCHPGTSGAFVVMHFPEPARSVVWLENMVSSGYFDEELYTDAYTQAFNSLWERALDPDDTRGLFKKMIKELQ</sequence>
<dbReference type="Gene3D" id="1.10.260.40">
    <property type="entry name" value="lambda repressor-like DNA-binding domains"/>
    <property type="match status" value="1"/>
</dbReference>